<dbReference type="SUPFAM" id="SSF48403">
    <property type="entry name" value="Ankyrin repeat"/>
    <property type="match status" value="2"/>
</dbReference>
<organism evidence="6 7">
    <name type="scientific">Orbilia blumenaviensis</name>
    <dbReference type="NCBI Taxonomy" id="1796055"/>
    <lineage>
        <taxon>Eukaryota</taxon>
        <taxon>Fungi</taxon>
        <taxon>Dikarya</taxon>
        <taxon>Ascomycota</taxon>
        <taxon>Pezizomycotina</taxon>
        <taxon>Orbiliomycetes</taxon>
        <taxon>Orbiliales</taxon>
        <taxon>Orbiliaceae</taxon>
        <taxon>Orbilia</taxon>
    </lineage>
</organism>
<keyword evidence="1" id="KW-0677">Repeat</keyword>
<comment type="caution">
    <text evidence="6">The sequence shown here is derived from an EMBL/GenBank/DDBJ whole genome shotgun (WGS) entry which is preliminary data.</text>
</comment>
<dbReference type="Gene3D" id="1.25.40.20">
    <property type="entry name" value="Ankyrin repeat-containing domain"/>
    <property type="match status" value="3"/>
</dbReference>
<evidence type="ECO:0000256" key="4">
    <source>
        <dbReference type="SAM" id="MobiDB-lite"/>
    </source>
</evidence>
<dbReference type="InterPro" id="IPR036770">
    <property type="entry name" value="Ankyrin_rpt-contain_sf"/>
</dbReference>
<evidence type="ECO:0000313" key="7">
    <source>
        <dbReference type="Proteomes" id="UP001373714"/>
    </source>
</evidence>
<accession>A0AAV9V4D3</accession>
<feature type="region of interest" description="Disordered" evidence="4">
    <location>
        <begin position="106"/>
        <end position="169"/>
    </location>
</feature>
<feature type="compositionally biased region" description="Basic and acidic residues" evidence="4">
    <location>
        <begin position="123"/>
        <end position="133"/>
    </location>
</feature>
<dbReference type="Pfam" id="PF12796">
    <property type="entry name" value="Ank_2"/>
    <property type="match status" value="5"/>
</dbReference>
<feature type="repeat" description="ANK" evidence="3">
    <location>
        <begin position="1547"/>
        <end position="1579"/>
    </location>
</feature>
<dbReference type="SUPFAM" id="SSF49899">
    <property type="entry name" value="Concanavalin A-like lectins/glucanases"/>
    <property type="match status" value="1"/>
</dbReference>
<dbReference type="PRINTS" id="PR01415">
    <property type="entry name" value="ANKYRIN"/>
</dbReference>
<dbReference type="Proteomes" id="UP001373714">
    <property type="component" value="Unassembled WGS sequence"/>
</dbReference>
<evidence type="ECO:0000256" key="3">
    <source>
        <dbReference type="PROSITE-ProRule" id="PRU00023"/>
    </source>
</evidence>
<evidence type="ECO:0000256" key="2">
    <source>
        <dbReference type="ARBA" id="ARBA00023043"/>
    </source>
</evidence>
<dbReference type="InterPro" id="IPR056884">
    <property type="entry name" value="NPHP3-like_N"/>
</dbReference>
<feature type="repeat" description="ANK" evidence="3">
    <location>
        <begin position="1644"/>
        <end position="1665"/>
    </location>
</feature>
<feature type="repeat" description="ANK" evidence="3">
    <location>
        <begin position="1611"/>
        <end position="1643"/>
    </location>
</feature>
<dbReference type="InterPro" id="IPR043136">
    <property type="entry name" value="B30.2/SPRY_sf"/>
</dbReference>
<dbReference type="PROSITE" id="PS50088">
    <property type="entry name" value="ANK_REPEAT"/>
    <property type="match status" value="8"/>
</dbReference>
<reference evidence="6 7" key="1">
    <citation type="submission" date="2019-10" db="EMBL/GenBank/DDBJ databases">
        <authorList>
            <person name="Palmer J.M."/>
        </authorList>
    </citation>
    <scope>NUCLEOTIDE SEQUENCE [LARGE SCALE GENOMIC DNA]</scope>
    <source>
        <strain evidence="6 7">TWF730</strain>
    </source>
</reference>
<dbReference type="EMBL" id="JAVHNS010000005">
    <property type="protein sequence ID" value="KAK6354158.1"/>
    <property type="molecule type" value="Genomic_DNA"/>
</dbReference>
<feature type="repeat" description="ANK" evidence="3">
    <location>
        <begin position="1268"/>
        <end position="1300"/>
    </location>
</feature>
<dbReference type="PANTHER" id="PTHR24198:SF165">
    <property type="entry name" value="ANKYRIN REPEAT-CONTAINING PROTEIN-RELATED"/>
    <property type="match status" value="1"/>
</dbReference>
<feature type="domain" description="B30.2/SPRY" evidence="5">
    <location>
        <begin position="1927"/>
        <end position="2108"/>
    </location>
</feature>
<proteinExistence type="predicted"/>
<name>A0AAV9V4D3_9PEZI</name>
<protein>
    <recommendedName>
        <fullName evidence="5">B30.2/SPRY domain-containing protein</fullName>
    </recommendedName>
</protein>
<evidence type="ECO:0000256" key="1">
    <source>
        <dbReference type="ARBA" id="ARBA00022737"/>
    </source>
</evidence>
<feature type="repeat" description="ANK" evidence="3">
    <location>
        <begin position="1301"/>
        <end position="1333"/>
    </location>
</feature>
<dbReference type="CDD" id="cd12885">
    <property type="entry name" value="SPRY_RanBP_like"/>
    <property type="match status" value="1"/>
</dbReference>
<dbReference type="InterPro" id="IPR013320">
    <property type="entry name" value="ConA-like_dom_sf"/>
</dbReference>
<keyword evidence="2 3" id="KW-0040">ANK repeat</keyword>
<keyword evidence="7" id="KW-1185">Reference proteome</keyword>
<dbReference type="PROSITE" id="PS50188">
    <property type="entry name" value="B302_SPRY"/>
    <property type="match status" value="1"/>
</dbReference>
<dbReference type="SMART" id="SM00248">
    <property type="entry name" value="ANK"/>
    <property type="match status" value="18"/>
</dbReference>
<dbReference type="PANTHER" id="PTHR24198">
    <property type="entry name" value="ANKYRIN REPEAT AND PROTEIN KINASE DOMAIN-CONTAINING PROTEIN"/>
    <property type="match status" value="1"/>
</dbReference>
<dbReference type="Pfam" id="PF24883">
    <property type="entry name" value="NPHP3_N"/>
    <property type="match status" value="1"/>
</dbReference>
<dbReference type="Pfam" id="PF00023">
    <property type="entry name" value="Ank"/>
    <property type="match status" value="1"/>
</dbReference>
<dbReference type="InterPro" id="IPR002110">
    <property type="entry name" value="Ankyrin_rpt"/>
</dbReference>
<dbReference type="Gene3D" id="2.60.120.920">
    <property type="match status" value="1"/>
</dbReference>
<dbReference type="InterPro" id="IPR044736">
    <property type="entry name" value="Gid1/RanBPM/SPLA_SPRY"/>
</dbReference>
<sequence length="2108" mass="237976">MSHHPDLLVHCRGWYLVDLSQSMDHNLGEDNSHGVDHNVRHSLKRLTPGTHDNGGTYIICLVGFENLCYPKIKPPASDPPENLAQILPHIIPEALVYESPSFRAREIRSQTSQRTQQNNDSSRGIKIESEPQKQRHKGTNPDIKGGDPKKREPQSGVHPSQQENNDGPMHIHVDSIQIEATKLLEGLRAQFCGPGHPWKRIVLAGYGIGGIIIKKVFFATPHQSPDVETCQNVLFSIFQTCKFQIDGPVSDILSNLSATTIRIHSAFDDLLQKYMLTNVIEGKGLTEGESPPCLVGELGSFGDETEFHRVKRRNEQNFVTLPWFSKRSLSDIRLLRAIFVPQDPSIVEGDSPNDLRTSYLRDEETYILYLEFLRILSPSHRIIRETEPFLPPNIDLSSIYAEHFTVLETYDWNLNGEIQVIGPPDYGKSHLLKHICQKVKKRTTRVTIQYIHEPSRNVDTSSYGMLVTFLHQLISQRPDLFVRIERMVKEYFRWGTWTEYNLWALLDVLLTKSNHKIQFAIALDFEQYGEKEDMVQAWLKSLDIFFQKHSTNSLYILSSHSIIEGLSSRSSRVVLDVSFEFAPEPRDRFVELSIELAIKNSPRLKFLRDGRYPDIRLALAKKIHSLATGVSFAPTDFYMQFLTLQEPRISTPDTIIDQINTGPSSLADLYKYQIQIIIEAPKFVADWCGLAISWVLHGFRPLKLRELAVAVAVDITKDPSESLDGRVSQDPESDLNQYLSVFLKIEDKRVYPACSRHQLKKILEEADPDHDLERIGHTNLTKLCIHYLKAAFLQPNTGQEWEHCFNHLSSPWEHPIPAIYSVQNMDFLDYAVRNWLEHYRQADLLESADDIHAEAIVFLSNPLLRKRWLQIYLHGEQKHKARFRTSSPPFEVEAATNSKDLQNMSLVDIAEYFGLTSLVGILRKPADTTTSSIYNIRIQHGHRTRTQSFRNTSTEDFIRAVICNGEISQIQRFIETEQRTEANLLALAIYLAVQSGQLNVLQLLARAECCSKIICESKNFVLLSEWDLLRGAIMSGRREMVEYILKYKSVLNYVISLTPADWELEPLLALELDTFPVLWPIKDVLRPNTLPYQNTTPGPAHNFSLQNFYFIEKLSGKDSIRDNEVGPALPRRTALHVATQSESFEAVQFVLKSGLQGDKALEFINQKNYAGWTALHIAAALGRLDVVEELLKFGANAKINIQLSREETLAEIAAKHGHLHVLKHLLPKPKGEDRISLLCAAAKAGQLLIVEYLLNSHRTQSNSSDKIQYETALIQAAKGGYPEIVRVLLSAGVDPNCKVAEKRTALHYAAQKGHPEVAKILIDYDAKVNSSDSMRNSPLHIAAIHGAVQVAKLLIESKANVNAQNRSGSSPLHLSTNHAGMVTLLLNNGAKSNLNDLGQKSPLIIACMAETRVSSTDRLRVVKMLLDAGSETTASDSMGGTALYYAIQNGQFDIVGLICRRGRHLSEGSRETLFQVFSWAVEFSNVSAFKYFVEQALERRIDITSLRDSYRKSILHIAIRSPEILSLLLDRKPKIEWSQAINATDNRNRTALYDAVYYGRLESVKKLLAAGADISLAANNSWTPLHASYHSPEISRVLISNNADINAVTNDRRTPLMMACQFGHSQTVELLLKHHASLEQQDSEGRTALHLSALGGDSRIIKLLLGYWEALPNNDQTTHPVADMGKTDREGRTPLHIAIENAGPDVVELLIQKGSNIGVKTQSDETYIDLAMLRPRETGREILRHLLSANKKISPSPWTLEDLKLLLERNFSRGLDERIFPILEAEPALLENGVLDPLILGLRHGGAKFEETQEELAIELLERKFNPFKTRAGSKFSVFQSSYITGYQVRQNFIDACQARLPSNISDCGNGFRELRIAIEYRDNNLWQQFSSLFDSVSQIRDDDDWSLSHFIYQSQTVDCQPFVKHRGIPETATLTPKSLIQPDIWGRWDRNKDFSRRFDIGNEGLDVTFADAAFYDEKGRHTYLTSTLRSDHPFPPKATQRCYFEVEIQSVGTKASSKEPSAICIGLCGELSFLGNAAPGWNLWTLGYHGDNGGIYENESYTSRPNISGFGIGNIVGCGIDYETNHYYFTLDGKIEGKQFTVLMKKN</sequence>
<dbReference type="Pfam" id="PF00622">
    <property type="entry name" value="SPRY"/>
    <property type="match status" value="1"/>
</dbReference>
<feature type="repeat" description="ANK" evidence="3">
    <location>
        <begin position="1334"/>
        <end position="1366"/>
    </location>
</feature>
<feature type="compositionally biased region" description="Polar residues" evidence="4">
    <location>
        <begin position="109"/>
        <end position="122"/>
    </location>
</feature>
<dbReference type="InterPro" id="IPR003877">
    <property type="entry name" value="SPRY_dom"/>
</dbReference>
<feature type="repeat" description="ANK" evidence="3">
    <location>
        <begin position="1170"/>
        <end position="1202"/>
    </location>
</feature>
<dbReference type="InterPro" id="IPR001870">
    <property type="entry name" value="B30.2/SPRY"/>
</dbReference>
<gene>
    <name evidence="6" type="ORF">TWF730_008571</name>
</gene>
<evidence type="ECO:0000259" key="5">
    <source>
        <dbReference type="PROSITE" id="PS50188"/>
    </source>
</evidence>
<evidence type="ECO:0000313" key="6">
    <source>
        <dbReference type="EMBL" id="KAK6354158.1"/>
    </source>
</evidence>
<feature type="repeat" description="ANK" evidence="3">
    <location>
        <begin position="1690"/>
        <end position="1722"/>
    </location>
</feature>
<dbReference type="PROSITE" id="PS50297">
    <property type="entry name" value="ANK_REP_REGION"/>
    <property type="match status" value="8"/>
</dbReference>
<feature type="compositionally biased region" description="Basic and acidic residues" evidence="4">
    <location>
        <begin position="144"/>
        <end position="153"/>
    </location>
</feature>